<keyword evidence="8 11" id="KW-0472">Membrane</keyword>
<feature type="transmembrane region" description="Helical" evidence="11">
    <location>
        <begin position="300"/>
        <end position="324"/>
    </location>
</feature>
<evidence type="ECO:0000256" key="10">
    <source>
        <dbReference type="SAM" id="MobiDB-lite"/>
    </source>
</evidence>
<dbReference type="PANTHER" id="PTHR13416:SF2">
    <property type="entry name" value="TRANSMEMBRANE PROTEIN 43"/>
    <property type="match status" value="1"/>
</dbReference>
<protein>
    <recommendedName>
        <fullName evidence="14">Transmembrane protein 43</fullName>
    </recommendedName>
</protein>
<gene>
    <name evidence="12" type="ORF">RUM44_009214</name>
</gene>
<feature type="compositionally biased region" description="Polar residues" evidence="10">
    <location>
        <begin position="1"/>
        <end position="14"/>
    </location>
</feature>
<evidence type="ECO:0000256" key="11">
    <source>
        <dbReference type="SAM" id="Phobius"/>
    </source>
</evidence>
<evidence type="ECO:0000256" key="3">
    <source>
        <dbReference type="ARBA" id="ARBA00004586"/>
    </source>
</evidence>
<evidence type="ECO:0000256" key="1">
    <source>
        <dbReference type="ARBA" id="ARBA00004127"/>
    </source>
</evidence>
<evidence type="ECO:0000256" key="8">
    <source>
        <dbReference type="ARBA" id="ARBA00023136"/>
    </source>
</evidence>
<keyword evidence="6" id="KW-0256">Endoplasmic reticulum</keyword>
<keyword evidence="13" id="KW-1185">Reference proteome</keyword>
<accession>A0ABR1AS18</accession>
<evidence type="ECO:0000256" key="4">
    <source>
        <dbReference type="ARBA" id="ARBA00006627"/>
    </source>
</evidence>
<evidence type="ECO:0000256" key="7">
    <source>
        <dbReference type="ARBA" id="ARBA00022989"/>
    </source>
</evidence>
<evidence type="ECO:0008006" key="14">
    <source>
        <dbReference type="Google" id="ProtNLM"/>
    </source>
</evidence>
<sequence length="396" mass="45551">MNRTQNHVADNGNIQRRPPPYARSSLRQHIQQHWLSTFLGVVGLGAGIFLIVANEARAVQISKSLAESISLVESINPDDPVDKTNIGKLIYLTGVMTIHEPLTEVDHGISVLAVKLLRQVQMYQWVESQYDTVDDEGYTVSSNYDYHKEWQSNLINSRFFYNSRDHENPSEFPIKRQTQINENVKIGNYHLGLDLKKKFKDFVPITSDERPERQDIKLHAGMYYHCQDIWKPQIGDVRLQFFYGGQHGQVITVVAELDETLTLVPYSIKKGLDISFLRLGTYSLEEMFAFVHSQNKFQTWVLRGAGWLLLYVSCVSLSTLLEIVVSHSRFLQEVLPNSFSSMKMTVSMCLSLFVTAIAWMWYRPVLGVGLIVVTIPLLGFTKWFSNERSHRQYNRL</sequence>
<reference evidence="12 13" key="1">
    <citation type="submission" date="2023-09" db="EMBL/GenBank/DDBJ databases">
        <title>Genomes of two closely related lineages of the louse Polyplax serrata with different host specificities.</title>
        <authorList>
            <person name="Martinu J."/>
            <person name="Tarabai H."/>
            <person name="Stefka J."/>
            <person name="Hypsa V."/>
        </authorList>
    </citation>
    <scope>NUCLEOTIDE SEQUENCE [LARGE SCALE GENOMIC DNA]</scope>
    <source>
        <strain evidence="12">98ZLc_SE</strain>
    </source>
</reference>
<evidence type="ECO:0000256" key="5">
    <source>
        <dbReference type="ARBA" id="ARBA00022692"/>
    </source>
</evidence>
<feature type="transmembrane region" description="Helical" evidence="11">
    <location>
        <begin position="368"/>
        <end position="385"/>
    </location>
</feature>
<dbReference type="Proteomes" id="UP001359485">
    <property type="component" value="Unassembled WGS sequence"/>
</dbReference>
<feature type="region of interest" description="Disordered" evidence="10">
    <location>
        <begin position="1"/>
        <end position="22"/>
    </location>
</feature>
<comment type="caution">
    <text evidence="12">The sequence shown here is derived from an EMBL/GenBank/DDBJ whole genome shotgun (WGS) entry which is preliminary data.</text>
</comment>
<name>A0ABR1AS18_POLSC</name>
<evidence type="ECO:0000256" key="2">
    <source>
        <dbReference type="ARBA" id="ARBA00004259"/>
    </source>
</evidence>
<organism evidence="12 13">
    <name type="scientific">Polyplax serrata</name>
    <name type="common">Common mouse louse</name>
    <dbReference type="NCBI Taxonomy" id="468196"/>
    <lineage>
        <taxon>Eukaryota</taxon>
        <taxon>Metazoa</taxon>
        <taxon>Ecdysozoa</taxon>
        <taxon>Arthropoda</taxon>
        <taxon>Hexapoda</taxon>
        <taxon>Insecta</taxon>
        <taxon>Pterygota</taxon>
        <taxon>Neoptera</taxon>
        <taxon>Paraneoptera</taxon>
        <taxon>Psocodea</taxon>
        <taxon>Troctomorpha</taxon>
        <taxon>Phthiraptera</taxon>
        <taxon>Anoplura</taxon>
        <taxon>Polyplacidae</taxon>
        <taxon>Polyplax</taxon>
    </lineage>
</organism>
<keyword evidence="7 11" id="KW-1133">Transmembrane helix</keyword>
<dbReference type="PANTHER" id="PTHR13416">
    <property type="match status" value="1"/>
</dbReference>
<evidence type="ECO:0000313" key="12">
    <source>
        <dbReference type="EMBL" id="KAK6626737.1"/>
    </source>
</evidence>
<comment type="similarity">
    <text evidence="4">Belongs to the TMEM43 family.</text>
</comment>
<dbReference type="InterPro" id="IPR012430">
    <property type="entry name" value="TMEM43_fam"/>
</dbReference>
<feature type="transmembrane region" description="Helical" evidence="11">
    <location>
        <begin position="344"/>
        <end position="362"/>
    </location>
</feature>
<keyword evidence="9" id="KW-0539">Nucleus</keyword>
<evidence type="ECO:0000256" key="6">
    <source>
        <dbReference type="ARBA" id="ARBA00022824"/>
    </source>
</evidence>
<dbReference type="EMBL" id="JAWJWF010000045">
    <property type="protein sequence ID" value="KAK6626737.1"/>
    <property type="molecule type" value="Genomic_DNA"/>
</dbReference>
<keyword evidence="5 11" id="KW-0812">Transmembrane</keyword>
<evidence type="ECO:0000256" key="9">
    <source>
        <dbReference type="ARBA" id="ARBA00023242"/>
    </source>
</evidence>
<dbReference type="Pfam" id="PF07787">
    <property type="entry name" value="TMEM43"/>
    <property type="match status" value="1"/>
</dbReference>
<proteinExistence type="inferred from homology"/>
<evidence type="ECO:0000313" key="13">
    <source>
        <dbReference type="Proteomes" id="UP001359485"/>
    </source>
</evidence>
<comment type="subcellular location">
    <subcellularLocation>
        <location evidence="1">Endomembrane system</location>
        <topology evidence="1">Multi-pass membrane protein</topology>
    </subcellularLocation>
    <subcellularLocation>
        <location evidence="3">Endoplasmic reticulum membrane</location>
    </subcellularLocation>
    <subcellularLocation>
        <location evidence="2">Nucleus envelope</location>
    </subcellularLocation>
</comment>
<feature type="transmembrane region" description="Helical" evidence="11">
    <location>
        <begin position="33"/>
        <end position="53"/>
    </location>
</feature>